<evidence type="ECO:0000256" key="18">
    <source>
        <dbReference type="ARBA" id="ARBA00074874"/>
    </source>
</evidence>
<keyword evidence="10" id="KW-0443">Lipid metabolism</keyword>
<dbReference type="InterPro" id="IPR017850">
    <property type="entry name" value="Alkaline_phosphatase_core_sf"/>
</dbReference>
<comment type="catalytic activity">
    <reaction evidence="14">
        <text>an N-acyl-1-beta-D-(3-O-sulfo)-galactosyl-sphing-4-enine + H2O = a beta-D-galactosyl-(1&lt;-&gt;1')-N-acylsphing-4-enine + sulfate + H(+)</text>
        <dbReference type="Rhea" id="RHEA:21300"/>
        <dbReference type="ChEBI" id="CHEBI:15377"/>
        <dbReference type="ChEBI" id="CHEBI:15378"/>
        <dbReference type="ChEBI" id="CHEBI:16189"/>
        <dbReference type="ChEBI" id="CHEBI:18390"/>
        <dbReference type="ChEBI" id="CHEBI:75956"/>
        <dbReference type="EC" id="3.1.6.8"/>
    </reaction>
    <physiologicalReaction direction="left-to-right" evidence="14">
        <dbReference type="Rhea" id="RHEA:21301"/>
    </physiologicalReaction>
</comment>
<dbReference type="EC" id="3.1.6.8" evidence="17"/>
<feature type="domain" description="Sulfatase N-terminal" evidence="21">
    <location>
        <begin position="21"/>
        <end position="346"/>
    </location>
</feature>
<evidence type="ECO:0000256" key="2">
    <source>
        <dbReference type="ARBA" id="ARBA00004240"/>
    </source>
</evidence>
<evidence type="ECO:0000256" key="16">
    <source>
        <dbReference type="ARBA" id="ARBA00061742"/>
    </source>
</evidence>
<evidence type="ECO:0000256" key="3">
    <source>
        <dbReference type="ARBA" id="ARBA00004371"/>
    </source>
</evidence>
<evidence type="ECO:0000313" key="24">
    <source>
        <dbReference type="RefSeq" id="XP_002941879.1"/>
    </source>
</evidence>
<reference evidence="24" key="3">
    <citation type="submission" date="2025-04" db="UniProtKB">
        <authorList>
            <consortium name="RefSeq"/>
        </authorList>
    </citation>
    <scope>IDENTIFICATION</scope>
    <source>
        <strain evidence="24">Nigerian</strain>
        <tissue evidence="24">Liver and blood</tissue>
    </source>
</reference>
<evidence type="ECO:0000256" key="12">
    <source>
        <dbReference type="ARBA" id="ARBA00023180"/>
    </source>
</evidence>
<comment type="cofactor">
    <cofactor evidence="1">
        <name>Ca(2+)</name>
        <dbReference type="ChEBI" id="CHEBI:29108"/>
    </cofactor>
</comment>
<dbReference type="Pfam" id="PF14707">
    <property type="entry name" value="Sulfatase_C"/>
    <property type="match status" value="1"/>
</dbReference>
<dbReference type="Bgee" id="ENSXETG00000033466">
    <property type="expression patterns" value="Expressed in testis"/>
</dbReference>
<evidence type="ECO:0000256" key="1">
    <source>
        <dbReference type="ARBA" id="ARBA00001913"/>
    </source>
</evidence>
<dbReference type="OMA" id="FFGTACC"/>
<dbReference type="PROSITE" id="PS00149">
    <property type="entry name" value="SULFATASE_2"/>
    <property type="match status" value="1"/>
</dbReference>
<comment type="similarity">
    <text evidence="4">Belongs to the sulfatase family.</text>
</comment>
<protein>
    <recommendedName>
        <fullName evidence="18">Arylsulfatase A</fullName>
        <ecNumber evidence="17">3.1.6.8</ecNumber>
    </recommendedName>
    <alternativeName>
        <fullName evidence="19">Cerebroside-sulfatase</fullName>
    </alternativeName>
</protein>
<evidence type="ECO:0000256" key="4">
    <source>
        <dbReference type="ARBA" id="ARBA00008779"/>
    </source>
</evidence>
<dbReference type="Pfam" id="PF00884">
    <property type="entry name" value="Sulfatase"/>
    <property type="match status" value="1"/>
</dbReference>
<dbReference type="Gene3D" id="3.40.720.10">
    <property type="entry name" value="Alkaline Phosphatase, subunit A"/>
    <property type="match status" value="1"/>
</dbReference>
<dbReference type="GO" id="GO:0006629">
    <property type="term" value="P:lipid metabolic process"/>
    <property type="evidence" value="ECO:0007669"/>
    <property type="project" value="UniProtKB-KW"/>
</dbReference>
<evidence type="ECO:0000256" key="14">
    <source>
        <dbReference type="ARBA" id="ARBA00052854"/>
    </source>
</evidence>
<comment type="subunit">
    <text evidence="16">Homodimer at neutral pH and homooctamer at acidic pH. Exists both as a single chain of 58 kDa (component A) or as a chain of 50 kDa (component B) linked by disulfide bond(s) to a 7 kDa chain (component C). Interacts with SUMF1.</text>
</comment>
<evidence type="ECO:0000313" key="25">
    <source>
        <dbReference type="Xenbase" id="XB-GENE-1014031"/>
    </source>
</evidence>
<dbReference type="CTD" id="100487749"/>
<evidence type="ECO:0000313" key="23">
    <source>
        <dbReference type="Proteomes" id="UP000008143"/>
    </source>
</evidence>
<sequence length="505" mass="55779">MAFWYLLWLGFILPQVSADPPNIILILADDMGYGDLGCYGHPSSLTPNLDKMAAQGLRFTDFYTTGAVCSPSRASLLTGRYQTRTGVYPGVFYPTSLGGLPLNEVTLAEILQSRGYLTATVGKWHLGMGMNGTYLPTRQGFHHFLGSPFSHDQGPCQNLICFPPDISCFGTCDLGEAPLPLFLDEDILEQPVDFTKLVPLYQEFSKSFIHGAVEDKKPFFLYYASHHTHYPQFASAAYTGRSPRGRYGDALMEFDGVVGELLQTVKDSGIQNNTLIIFTSDNGPETMRKERGGSSGHLKCGKSTTYEGGLREPAIMYWEGKIKPGVTSEIASILDILPTIAALTGAPLPNVTLDGYDLSKLLFDGHSSPRNMFYYYPPSIDPSRGIFALRMGNYKAHFYTQGAFHSDTTPDADCHVTARLTSHDPPLLFDLGMDPAENYDLFKRGVPEDLVPLLNKIQEERARFESTMEYAESETNKGKDPSLRPCCNPACTPKPKCCHCERGNS</sequence>
<evidence type="ECO:0000256" key="6">
    <source>
        <dbReference type="ARBA" id="ARBA00022729"/>
    </source>
</evidence>
<dbReference type="AlphaFoldDB" id="A0A6I8PWG8"/>
<dbReference type="FunFam" id="3.30.1120.10:FF:000003">
    <property type="entry name" value="Arylsulfatase A"/>
    <property type="match status" value="1"/>
</dbReference>
<evidence type="ECO:0000259" key="21">
    <source>
        <dbReference type="Pfam" id="PF00884"/>
    </source>
</evidence>
<evidence type="ECO:0000256" key="15">
    <source>
        <dbReference type="ARBA" id="ARBA00058866"/>
    </source>
</evidence>
<dbReference type="GeneTree" id="ENSGT00940000157610"/>
<evidence type="ECO:0000256" key="11">
    <source>
        <dbReference type="ARBA" id="ARBA00023157"/>
    </source>
</evidence>
<dbReference type="AGR" id="Xenbase:XB-GENE-1014031"/>
<dbReference type="PANTHER" id="PTHR42693:SF54">
    <property type="entry name" value="ARYLSULFATASE A"/>
    <property type="match status" value="1"/>
</dbReference>
<evidence type="ECO:0000256" key="19">
    <source>
        <dbReference type="ARBA" id="ARBA00076521"/>
    </source>
</evidence>
<proteinExistence type="inferred from homology"/>
<dbReference type="PANTHER" id="PTHR42693">
    <property type="entry name" value="ARYLSULFATASE FAMILY MEMBER"/>
    <property type="match status" value="1"/>
</dbReference>
<dbReference type="GO" id="GO:0046872">
    <property type="term" value="F:metal ion binding"/>
    <property type="evidence" value="ECO:0007669"/>
    <property type="project" value="UniProtKB-KW"/>
</dbReference>
<dbReference type="Gene3D" id="3.30.1120.10">
    <property type="match status" value="1"/>
</dbReference>
<evidence type="ECO:0000256" key="13">
    <source>
        <dbReference type="ARBA" id="ARBA00023228"/>
    </source>
</evidence>
<comment type="function">
    <text evidence="15">Hydrolyzes cerebroside sulfate.</text>
</comment>
<keyword evidence="6 20" id="KW-0732">Signal</keyword>
<keyword evidence="9" id="KW-0106">Calcium</keyword>
<dbReference type="Proteomes" id="UP000008143">
    <property type="component" value="Chromosome 3"/>
</dbReference>
<feature type="signal peptide" evidence="20">
    <location>
        <begin position="1"/>
        <end position="18"/>
    </location>
</feature>
<dbReference type="InterPro" id="IPR024607">
    <property type="entry name" value="Sulfatase_CS"/>
</dbReference>
<dbReference type="GeneID" id="100487749"/>
<dbReference type="KEGG" id="xtr:100487749"/>
<dbReference type="PROSITE" id="PS00523">
    <property type="entry name" value="SULFATASE_1"/>
    <property type="match status" value="1"/>
</dbReference>
<name>A0A6I8PWG8_XENTR</name>
<dbReference type="Ensembl" id="ENSXETT00000063866">
    <property type="protein sequence ID" value="ENSXETP00000063991"/>
    <property type="gene ID" value="ENSXETG00000033466"/>
</dbReference>
<dbReference type="GO" id="GO:0005764">
    <property type="term" value="C:lysosome"/>
    <property type="evidence" value="ECO:0007669"/>
    <property type="project" value="UniProtKB-SubCell"/>
</dbReference>
<keyword evidence="8" id="KW-0256">Endoplasmic reticulum</keyword>
<dbReference type="FunFam" id="3.40.720.10:FF:000023">
    <property type="entry name" value="Arylsulfatase A"/>
    <property type="match status" value="1"/>
</dbReference>
<keyword evidence="23" id="KW-1185">Reference proteome</keyword>
<dbReference type="SUPFAM" id="SSF53649">
    <property type="entry name" value="Alkaline phosphatase-like"/>
    <property type="match status" value="1"/>
</dbReference>
<reference evidence="22" key="2">
    <citation type="submission" date="2020-05" db="UniProtKB">
        <authorList>
            <consortium name="Ensembl"/>
        </authorList>
    </citation>
    <scope>IDENTIFICATION</scope>
</reference>
<dbReference type="RefSeq" id="XP_002941879.1">
    <property type="nucleotide sequence ID" value="XM_002941833.4"/>
</dbReference>
<dbReference type="InterPro" id="IPR050738">
    <property type="entry name" value="Sulfatase"/>
</dbReference>
<evidence type="ECO:0000256" key="10">
    <source>
        <dbReference type="ARBA" id="ARBA00023098"/>
    </source>
</evidence>
<keyword evidence="12" id="KW-0325">Glycoprotein</keyword>
<feature type="chain" id="PRO_5044633795" description="Arylsulfatase A" evidence="20">
    <location>
        <begin position="19"/>
        <end position="505"/>
    </location>
</feature>
<keyword evidence="11" id="KW-1015">Disulfide bond</keyword>
<evidence type="ECO:0000256" key="5">
    <source>
        <dbReference type="ARBA" id="ARBA00022723"/>
    </source>
</evidence>
<evidence type="ECO:0000313" key="22">
    <source>
        <dbReference type="Ensembl" id="ENSXETP00000063991"/>
    </source>
</evidence>
<evidence type="ECO:0000256" key="7">
    <source>
        <dbReference type="ARBA" id="ARBA00022801"/>
    </source>
</evidence>
<evidence type="ECO:0000256" key="8">
    <source>
        <dbReference type="ARBA" id="ARBA00022824"/>
    </source>
</evidence>
<comment type="subcellular location">
    <subcellularLocation>
        <location evidence="2">Endoplasmic reticulum</location>
    </subcellularLocation>
    <subcellularLocation>
        <location evidence="3">Lysosome</location>
    </subcellularLocation>
</comment>
<keyword evidence="13" id="KW-0458">Lysosome</keyword>
<evidence type="ECO:0000256" key="20">
    <source>
        <dbReference type="SAM" id="SignalP"/>
    </source>
</evidence>
<evidence type="ECO:0000256" key="9">
    <source>
        <dbReference type="ARBA" id="ARBA00022837"/>
    </source>
</evidence>
<keyword evidence="5" id="KW-0479">Metal-binding</keyword>
<dbReference type="InterPro" id="IPR000917">
    <property type="entry name" value="Sulfatase_N"/>
</dbReference>
<dbReference type="Xenbase" id="XB-GENE-1014031">
    <property type="gene designation" value="arsa.2"/>
</dbReference>
<keyword evidence="7" id="KW-0378">Hydrolase</keyword>
<dbReference type="GO" id="GO:0004098">
    <property type="term" value="F:cerebroside-sulfatase activity"/>
    <property type="evidence" value="ECO:0007669"/>
    <property type="project" value="UniProtKB-EC"/>
</dbReference>
<dbReference type="OrthoDB" id="103349at2759"/>
<evidence type="ECO:0000256" key="17">
    <source>
        <dbReference type="ARBA" id="ARBA00066352"/>
    </source>
</evidence>
<accession>A0A6I8PWG8</accession>
<organism evidence="22">
    <name type="scientific">Xenopus tropicalis</name>
    <name type="common">Western clawed frog</name>
    <name type="synonym">Silurana tropicalis</name>
    <dbReference type="NCBI Taxonomy" id="8364"/>
    <lineage>
        <taxon>Eukaryota</taxon>
        <taxon>Metazoa</taxon>
        <taxon>Chordata</taxon>
        <taxon>Craniata</taxon>
        <taxon>Vertebrata</taxon>
        <taxon>Euteleostomi</taxon>
        <taxon>Amphibia</taxon>
        <taxon>Batrachia</taxon>
        <taxon>Anura</taxon>
        <taxon>Pipoidea</taxon>
        <taxon>Pipidae</taxon>
        <taxon>Xenopodinae</taxon>
        <taxon>Xenopus</taxon>
        <taxon>Silurana</taxon>
    </lineage>
</organism>
<dbReference type="GO" id="GO:0005783">
    <property type="term" value="C:endoplasmic reticulum"/>
    <property type="evidence" value="ECO:0007669"/>
    <property type="project" value="UniProtKB-SubCell"/>
</dbReference>
<gene>
    <name evidence="22 24 25" type="primary">arsa.2</name>
</gene>
<dbReference type="GO" id="GO:0004065">
    <property type="term" value="F:arylsulfatase activity"/>
    <property type="evidence" value="ECO:0000318"/>
    <property type="project" value="GO_Central"/>
</dbReference>
<reference evidence="22" key="1">
    <citation type="journal article" date="2010" name="Science">
        <title>The genome of the Western clawed frog Xenopus tropicalis.</title>
        <authorList>
            <person name="Hellsten U."/>
            <person name="Harland R.M."/>
            <person name="Gilchrist M.J."/>
            <person name="Hendrix D."/>
            <person name="Jurka J."/>
            <person name="Kapitonov V."/>
            <person name="Ovcharenko I."/>
            <person name="Putnam N.H."/>
            <person name="Shu S."/>
            <person name="Taher L."/>
            <person name="Blitz I.L."/>
            <person name="Blumberg B."/>
            <person name="Dichmann D.S."/>
            <person name="Dubchak I."/>
            <person name="Amaya E."/>
            <person name="Detter J.C."/>
            <person name="Fletcher R."/>
            <person name="Gerhard D.S."/>
            <person name="Goodstein D."/>
            <person name="Graves T."/>
            <person name="Grigoriev I.V."/>
            <person name="Grimwood J."/>
            <person name="Kawashima T."/>
            <person name="Lindquist E."/>
            <person name="Lucas S.M."/>
            <person name="Mead P.E."/>
            <person name="Mitros T."/>
            <person name="Ogino H."/>
            <person name="Ohta Y."/>
            <person name="Poliakov A.V."/>
            <person name="Pollet N."/>
            <person name="Robert J."/>
            <person name="Salamov A."/>
            <person name="Sater A.K."/>
            <person name="Schmutz J."/>
            <person name="Terry A."/>
            <person name="Vize P.D."/>
            <person name="Warren W.C."/>
            <person name="Wells D."/>
            <person name="Wills A."/>
            <person name="Wilson R.K."/>
            <person name="Zimmerman L.B."/>
            <person name="Zorn A.M."/>
            <person name="Grainger R."/>
            <person name="Grammer T."/>
            <person name="Khokha M.K."/>
            <person name="Richardson P.M."/>
            <person name="Rokhsar D.S."/>
        </authorList>
    </citation>
    <scope>NUCLEOTIDE SEQUENCE [LARGE SCALE GENOMIC DNA]</scope>
    <source>
        <strain evidence="22">Nigerian</strain>
    </source>
</reference>